<name>A0ABQ9XXG4_9EUKA</name>
<dbReference type="EMBL" id="JARBJD010000059">
    <property type="protein sequence ID" value="KAK2956170.1"/>
    <property type="molecule type" value="Genomic_DNA"/>
</dbReference>
<comment type="caution">
    <text evidence="1">The sequence shown here is derived from an EMBL/GenBank/DDBJ whole genome shotgun (WGS) entry which is preliminary data.</text>
</comment>
<proteinExistence type="predicted"/>
<dbReference type="Proteomes" id="UP001281761">
    <property type="component" value="Unassembled WGS sequence"/>
</dbReference>
<protein>
    <submittedName>
        <fullName evidence="1">Uncharacterized protein</fullName>
    </submittedName>
</protein>
<sequence length="173" mass="19488">MIDCGDISCKPLAESKTRVKNTKQAELPTQRLADPLRGCRAEHCPKLFVKIQACPIWSPTAQSHEHTTNFILSLPICHLFVGSLDLFTTDSIVHFFLDALWEGVSEWRRGTDDVKARGAEILRLMAEEGLTDKLEQTSFTTHKQSPLATSAEMTRLFHQDLGLNYPRGERLPV</sequence>
<evidence type="ECO:0000313" key="1">
    <source>
        <dbReference type="EMBL" id="KAK2956170.1"/>
    </source>
</evidence>
<reference evidence="1 2" key="1">
    <citation type="journal article" date="2022" name="bioRxiv">
        <title>Genomics of Preaxostyla Flagellates Illuminates Evolutionary Transitions and the Path Towards Mitochondrial Loss.</title>
        <authorList>
            <person name="Novak L.V.F."/>
            <person name="Treitli S.C."/>
            <person name="Pyrih J."/>
            <person name="Halakuc P."/>
            <person name="Pipaliya S.V."/>
            <person name="Vacek V."/>
            <person name="Brzon O."/>
            <person name="Soukal P."/>
            <person name="Eme L."/>
            <person name="Dacks J.B."/>
            <person name="Karnkowska A."/>
            <person name="Elias M."/>
            <person name="Hampl V."/>
        </authorList>
    </citation>
    <scope>NUCLEOTIDE SEQUENCE [LARGE SCALE GENOMIC DNA]</scope>
    <source>
        <strain evidence="1">NAU3</strain>
        <tissue evidence="1">Gut</tissue>
    </source>
</reference>
<keyword evidence="2" id="KW-1185">Reference proteome</keyword>
<gene>
    <name evidence="1" type="ORF">BLNAU_8950</name>
</gene>
<accession>A0ABQ9XXG4</accession>
<organism evidence="1 2">
    <name type="scientific">Blattamonas nauphoetae</name>
    <dbReference type="NCBI Taxonomy" id="2049346"/>
    <lineage>
        <taxon>Eukaryota</taxon>
        <taxon>Metamonada</taxon>
        <taxon>Preaxostyla</taxon>
        <taxon>Oxymonadida</taxon>
        <taxon>Blattamonas</taxon>
    </lineage>
</organism>
<evidence type="ECO:0000313" key="2">
    <source>
        <dbReference type="Proteomes" id="UP001281761"/>
    </source>
</evidence>